<dbReference type="RefSeq" id="WP_009284657.1">
    <property type="nucleotide sequence ID" value="NZ_CAIT01000009.1"/>
</dbReference>
<sequence>MPGTYRVVVTNPDGCTVAQQFTVNEYCQPRIFIPGAFSPNGDNQNDELEVFHEGVSELELLIYNRWGSVIFSTTDPAKRWDGTSRGTPCDSGVYAYLLRYKSAMEPSSPFIQKTGQVTLLR</sequence>
<keyword evidence="2" id="KW-1185">Reference proteome</keyword>
<dbReference type="STRING" id="1185876.BN8_05403"/>
<reference evidence="1 2" key="1">
    <citation type="journal article" date="2012" name="J. Bacteriol.">
        <title>Genome Sequence of the Filamentous Bacterium Fibrisoma limi BUZ 3T.</title>
        <authorList>
            <person name="Filippini M."/>
            <person name="Qi W."/>
            <person name="Jaenicke S."/>
            <person name="Goesmann A."/>
            <person name="Smits T.H."/>
            <person name="Bagheri H.C."/>
        </authorList>
    </citation>
    <scope>NUCLEOTIDE SEQUENCE [LARGE SCALE GENOMIC DNA]</scope>
    <source>
        <strain evidence="2">BUZ 3T</strain>
    </source>
</reference>
<proteinExistence type="predicted"/>
<organism evidence="1 2">
    <name type="scientific">Fibrisoma limi BUZ 3</name>
    <dbReference type="NCBI Taxonomy" id="1185876"/>
    <lineage>
        <taxon>Bacteria</taxon>
        <taxon>Pseudomonadati</taxon>
        <taxon>Bacteroidota</taxon>
        <taxon>Cytophagia</taxon>
        <taxon>Cytophagales</taxon>
        <taxon>Spirosomataceae</taxon>
        <taxon>Fibrisoma</taxon>
    </lineage>
</organism>
<evidence type="ECO:0000313" key="2">
    <source>
        <dbReference type="Proteomes" id="UP000009309"/>
    </source>
</evidence>
<accession>I2GQB4</accession>
<comment type="caution">
    <text evidence="1">The sequence shown here is derived from an EMBL/GenBank/DDBJ whole genome shotgun (WGS) entry which is preliminary data.</text>
</comment>
<protein>
    <recommendedName>
        <fullName evidence="3">Gliding motility-associated C-terminal domain-containing protein</fullName>
    </recommendedName>
</protein>
<gene>
    <name evidence="1" type="ORF">BN8_05403</name>
</gene>
<dbReference type="AlphaFoldDB" id="I2GQB4"/>
<evidence type="ECO:0008006" key="3">
    <source>
        <dbReference type="Google" id="ProtNLM"/>
    </source>
</evidence>
<dbReference type="InterPro" id="IPR026341">
    <property type="entry name" value="T9SS_type_B"/>
</dbReference>
<dbReference type="Proteomes" id="UP000009309">
    <property type="component" value="Unassembled WGS sequence"/>
</dbReference>
<dbReference type="EMBL" id="CAIT01000009">
    <property type="protein sequence ID" value="CCH56092.1"/>
    <property type="molecule type" value="Genomic_DNA"/>
</dbReference>
<dbReference type="Pfam" id="PF13585">
    <property type="entry name" value="CHU_C"/>
    <property type="match status" value="1"/>
</dbReference>
<evidence type="ECO:0000313" key="1">
    <source>
        <dbReference type="EMBL" id="CCH56092.1"/>
    </source>
</evidence>
<dbReference type="NCBIfam" id="TIGR04131">
    <property type="entry name" value="Bac_Flav_CTERM"/>
    <property type="match status" value="1"/>
</dbReference>
<name>I2GQB4_9BACT</name>
<dbReference type="eggNOG" id="COG3291">
    <property type="taxonomic scope" value="Bacteria"/>
</dbReference>